<dbReference type="EMBL" id="JAKWFO010000008">
    <property type="protein sequence ID" value="KAI9633876.1"/>
    <property type="molecule type" value="Genomic_DNA"/>
</dbReference>
<dbReference type="RefSeq" id="XP_052943653.1">
    <property type="nucleotide sequence ID" value="XM_053087605.1"/>
</dbReference>
<reference evidence="1" key="1">
    <citation type="journal article" date="2022" name="G3 (Bethesda)">
        <title>High quality genome of the basidiomycete yeast Dioszegia hungarica PDD-24b-2 isolated from cloud water.</title>
        <authorList>
            <person name="Jarrige D."/>
            <person name="Haridas S."/>
            <person name="Bleykasten-Grosshans C."/>
            <person name="Joly M."/>
            <person name="Nadalig T."/>
            <person name="Sancelme M."/>
            <person name="Vuilleumier S."/>
            <person name="Grigoriev I.V."/>
            <person name="Amato P."/>
            <person name="Bringel F."/>
        </authorList>
    </citation>
    <scope>NUCLEOTIDE SEQUENCE</scope>
    <source>
        <strain evidence="1">PDD-24b-2</strain>
    </source>
</reference>
<proteinExistence type="predicted"/>
<dbReference type="Proteomes" id="UP001164286">
    <property type="component" value="Unassembled WGS sequence"/>
</dbReference>
<keyword evidence="2" id="KW-1185">Reference proteome</keyword>
<dbReference type="AlphaFoldDB" id="A0AA38H485"/>
<gene>
    <name evidence="1" type="ORF">MKK02DRAFT_28626</name>
</gene>
<evidence type="ECO:0000313" key="2">
    <source>
        <dbReference type="Proteomes" id="UP001164286"/>
    </source>
</evidence>
<organism evidence="1 2">
    <name type="scientific">Dioszegia hungarica</name>
    <dbReference type="NCBI Taxonomy" id="4972"/>
    <lineage>
        <taxon>Eukaryota</taxon>
        <taxon>Fungi</taxon>
        <taxon>Dikarya</taxon>
        <taxon>Basidiomycota</taxon>
        <taxon>Agaricomycotina</taxon>
        <taxon>Tremellomycetes</taxon>
        <taxon>Tremellales</taxon>
        <taxon>Bulleribasidiaceae</taxon>
        <taxon>Dioszegia</taxon>
    </lineage>
</organism>
<dbReference type="GeneID" id="77726810"/>
<evidence type="ECO:0000313" key="1">
    <source>
        <dbReference type="EMBL" id="KAI9633876.1"/>
    </source>
</evidence>
<protein>
    <submittedName>
        <fullName evidence="1">Uncharacterized protein</fullName>
    </submittedName>
</protein>
<name>A0AA38H485_9TREE</name>
<accession>A0AA38H485</accession>
<sequence length="275" mass="30685">MVHHKAATSATRNEELQIWSTKAAQESAGETTTGPYLTFTSYEKIRLLSLPPADHHPINSLPRRQHFLKPTVEQNTPAQHIALHAHPPQTRSHYRSLLRASDDVVHQSDTELPALGRVRARNEDRVDDAPEHTLRLLCDRHRHRADDGTRWVGGDQREESTVSRVDLGCGREGVDVPVGLSEAGLEVWVAGGIGTGEDVGADPVKSRASGDADLLMEMDMLKMIEIFWRHDERRAGRRIVCLYAARRLTSLVTTCSIRPSRRPSTHVRASITSQV</sequence>
<comment type="caution">
    <text evidence="1">The sequence shown here is derived from an EMBL/GenBank/DDBJ whole genome shotgun (WGS) entry which is preliminary data.</text>
</comment>